<dbReference type="Pfam" id="PF13638">
    <property type="entry name" value="PIN_4"/>
    <property type="match status" value="1"/>
</dbReference>
<dbReference type="InterPro" id="IPR002716">
    <property type="entry name" value="PIN_dom"/>
</dbReference>
<keyword evidence="9" id="KW-0269">Exonuclease</keyword>
<dbReference type="PROSITE" id="PS01175">
    <property type="entry name" value="RIBONUCLEASE_II"/>
    <property type="match status" value="1"/>
</dbReference>
<dbReference type="GO" id="GO:0005654">
    <property type="term" value="C:nucleoplasm"/>
    <property type="evidence" value="ECO:0007669"/>
    <property type="project" value="UniProtKB-SubCell"/>
</dbReference>
<evidence type="ECO:0000259" key="21">
    <source>
        <dbReference type="SMART" id="SM00955"/>
    </source>
</evidence>
<comment type="similarity">
    <text evidence="3 19">Belongs to the RNR ribonuclease family.</text>
</comment>
<proteinExistence type="inferred from homology"/>
<comment type="subcellular location">
    <subcellularLocation>
        <location evidence="2">Nucleus</location>
        <location evidence="2">Nucleoplasm</location>
    </subcellularLocation>
</comment>
<feature type="domain" description="PIN" evidence="20">
    <location>
        <begin position="13"/>
        <end position="126"/>
    </location>
</feature>
<dbReference type="Gene3D" id="2.40.50.140">
    <property type="entry name" value="Nucleic acid-binding proteins"/>
    <property type="match status" value="1"/>
</dbReference>
<dbReference type="Pfam" id="PF17215">
    <property type="entry name" value="Rrp44_S1"/>
    <property type="match status" value="1"/>
</dbReference>
<keyword evidence="10" id="KW-0460">Magnesium</keyword>
<dbReference type="Proteomes" id="UP000694555">
    <property type="component" value="Unplaced"/>
</dbReference>
<evidence type="ECO:0000256" key="2">
    <source>
        <dbReference type="ARBA" id="ARBA00004642"/>
    </source>
</evidence>
<dbReference type="GO" id="GO:0016075">
    <property type="term" value="P:rRNA catabolic process"/>
    <property type="evidence" value="ECO:0007669"/>
    <property type="project" value="TreeGrafter"/>
</dbReference>
<keyword evidence="14" id="KW-0539">Nucleus</keyword>
<dbReference type="InterPro" id="IPR012340">
    <property type="entry name" value="NA-bd_OB-fold"/>
</dbReference>
<evidence type="ECO:0000256" key="6">
    <source>
        <dbReference type="ARBA" id="ARBA00022722"/>
    </source>
</evidence>
<keyword evidence="7" id="KW-0378">Hydrolase</keyword>
<dbReference type="InterPro" id="IPR022966">
    <property type="entry name" value="RNase_II/R_CS"/>
</dbReference>
<dbReference type="FunFam" id="2.40.50.700:FF:000001">
    <property type="entry name" value="Exosome complex exonuclease exoribonuclease (Rrp44)"/>
    <property type="match status" value="1"/>
</dbReference>
<protein>
    <recommendedName>
        <fullName evidence="16">Exosome complex exonuclease RRP44</fullName>
    </recommendedName>
    <alternativeName>
        <fullName evidence="17">Protein DIS3 homolog</fullName>
    </alternativeName>
    <alternativeName>
        <fullName evidence="18">Ribosomal RNA-processing protein 44</fullName>
    </alternativeName>
</protein>
<comment type="cofactor">
    <cofactor evidence="1">
        <name>Mn(2+)</name>
        <dbReference type="ChEBI" id="CHEBI:29035"/>
    </cofactor>
</comment>
<evidence type="ECO:0000256" key="11">
    <source>
        <dbReference type="ARBA" id="ARBA00022884"/>
    </source>
</evidence>
<dbReference type="PANTHER" id="PTHR23355">
    <property type="entry name" value="RIBONUCLEASE"/>
    <property type="match status" value="1"/>
</dbReference>
<dbReference type="Pfam" id="PF17849">
    <property type="entry name" value="OB_Dis3"/>
    <property type="match status" value="1"/>
</dbReference>
<accession>A0A8C0HKC4</accession>
<dbReference type="InterPro" id="IPR041505">
    <property type="entry name" value="Dis3_CSD2"/>
</dbReference>
<organism evidence="22 23">
    <name type="scientific">Buteo japonicus</name>
    <dbReference type="NCBI Taxonomy" id="224669"/>
    <lineage>
        <taxon>Eukaryota</taxon>
        <taxon>Metazoa</taxon>
        <taxon>Chordata</taxon>
        <taxon>Craniata</taxon>
        <taxon>Vertebrata</taxon>
        <taxon>Euteleostomi</taxon>
        <taxon>Archelosauria</taxon>
        <taxon>Archosauria</taxon>
        <taxon>Dinosauria</taxon>
        <taxon>Saurischia</taxon>
        <taxon>Theropoda</taxon>
        <taxon>Coelurosauria</taxon>
        <taxon>Aves</taxon>
        <taxon>Neognathae</taxon>
        <taxon>Neoaves</taxon>
        <taxon>Telluraves</taxon>
        <taxon>Accipitrimorphae</taxon>
        <taxon>Accipitriformes</taxon>
        <taxon>Accipitridae</taxon>
        <taxon>Accipitrinae</taxon>
        <taxon>Buteo</taxon>
    </lineage>
</organism>
<evidence type="ECO:0000256" key="18">
    <source>
        <dbReference type="ARBA" id="ARBA00077930"/>
    </source>
</evidence>
<evidence type="ECO:0000256" key="12">
    <source>
        <dbReference type="ARBA" id="ARBA00022990"/>
    </source>
</evidence>
<dbReference type="Gene3D" id="3.40.50.1010">
    <property type="entry name" value="5'-nuclease"/>
    <property type="match status" value="1"/>
</dbReference>
<dbReference type="Pfam" id="PF00773">
    <property type="entry name" value="RNB"/>
    <property type="match status" value="1"/>
</dbReference>
<dbReference type="InterPro" id="IPR029060">
    <property type="entry name" value="PIN-like_dom_sf"/>
</dbReference>
<dbReference type="GO" id="GO:0000177">
    <property type="term" value="C:cytoplasmic exosome (RNase complex)"/>
    <property type="evidence" value="ECO:0007669"/>
    <property type="project" value="TreeGrafter"/>
</dbReference>
<evidence type="ECO:0000256" key="5">
    <source>
        <dbReference type="ARBA" id="ARBA00022553"/>
    </source>
</evidence>
<dbReference type="GO" id="GO:0000175">
    <property type="term" value="F:3'-5'-RNA exonuclease activity"/>
    <property type="evidence" value="ECO:0007669"/>
    <property type="project" value="UniProtKB-ARBA"/>
</dbReference>
<dbReference type="FunFam" id="2.40.50.690:FF:000002">
    <property type="entry name" value="exosome complex exonuclease RRP44 isoform X1"/>
    <property type="match status" value="1"/>
</dbReference>
<evidence type="ECO:0000313" key="22">
    <source>
        <dbReference type="Ensembl" id="ENSBJAP00000011225.1"/>
    </source>
</evidence>
<dbReference type="InterPro" id="IPR033771">
    <property type="entry name" value="Rrp44_CSD1"/>
</dbReference>
<evidence type="ECO:0000256" key="9">
    <source>
        <dbReference type="ARBA" id="ARBA00022839"/>
    </source>
</evidence>
<dbReference type="GO" id="GO:0000176">
    <property type="term" value="C:nuclear exosome (RNase complex)"/>
    <property type="evidence" value="ECO:0007669"/>
    <property type="project" value="TreeGrafter"/>
</dbReference>
<comment type="subunit">
    <text evidence="15">Component of the RNA exosome complex; within the complex interacts with EXOSC4, EXOSC7 and EXOSC9 of the exosome core complex (Exo-9). The catalytically inactive RNA exosome core complex (Exo-9) associates with the catalytic subunit EXOSC10/RRP6. Exo-9 may associate with DIS3 to form the nucleolar exosome complex, or DIS3L to form the cytoplasmic exosome complex. Exo-9 is formed by a hexameric base ring consisting of the heterodimers EXOSC4-EXOSC9, EXOSC5-EXOSC8 and EXOSC6-EXOSC7, and a cap ring consisting of EXOSC1, EXOSC2 and EXOSC3; DIS3 associates with the base ring of Exo-9. The RNA exosome complex associates with cofactors C1D/RRP47, MPHOSPH6/MPP6 and MTREX/MTR4. Interacts with DHX34; the interaction is RNA-independent.</text>
</comment>
<evidence type="ECO:0000256" key="16">
    <source>
        <dbReference type="ARBA" id="ARBA00074777"/>
    </source>
</evidence>
<dbReference type="SUPFAM" id="SSF88723">
    <property type="entry name" value="PIN domain-like"/>
    <property type="match status" value="1"/>
</dbReference>
<keyword evidence="11" id="KW-0694">RNA-binding</keyword>
<dbReference type="FunFam" id="2.40.50.140:FF:000125">
    <property type="entry name" value="exosome complex exonuclease RRP44 isoform X1"/>
    <property type="match status" value="1"/>
</dbReference>
<keyword evidence="5" id="KW-0597">Phosphoprotein</keyword>
<dbReference type="InterPro" id="IPR050180">
    <property type="entry name" value="RNR_Ribonuclease"/>
</dbReference>
<dbReference type="GO" id="GO:0004519">
    <property type="term" value="F:endonuclease activity"/>
    <property type="evidence" value="ECO:0007669"/>
    <property type="project" value="TreeGrafter"/>
</dbReference>
<dbReference type="Gene3D" id="2.40.50.700">
    <property type="match status" value="1"/>
</dbReference>
<keyword evidence="4" id="KW-0698">rRNA processing</keyword>
<dbReference type="InterPro" id="IPR033770">
    <property type="entry name" value="RRP44_S1"/>
</dbReference>
<dbReference type="SUPFAM" id="SSF50249">
    <property type="entry name" value="Nucleic acid-binding proteins"/>
    <property type="match status" value="3"/>
</dbReference>
<evidence type="ECO:0000256" key="17">
    <source>
        <dbReference type="ARBA" id="ARBA00077221"/>
    </source>
</evidence>
<keyword evidence="12" id="KW-0007">Acetylation</keyword>
<feature type="domain" description="RNB" evidence="21">
    <location>
        <begin position="411"/>
        <end position="699"/>
    </location>
</feature>
<dbReference type="SMART" id="SM00670">
    <property type="entry name" value="PINc"/>
    <property type="match status" value="1"/>
</dbReference>
<reference evidence="22" key="1">
    <citation type="submission" date="2025-08" db="UniProtKB">
        <authorList>
            <consortium name="Ensembl"/>
        </authorList>
    </citation>
    <scope>IDENTIFICATION</scope>
</reference>
<reference evidence="22" key="2">
    <citation type="submission" date="2025-09" db="UniProtKB">
        <authorList>
            <consortium name="Ensembl"/>
        </authorList>
    </citation>
    <scope>IDENTIFICATION</scope>
</reference>
<dbReference type="Pfam" id="PF17216">
    <property type="entry name" value="Rrp44_CSD1"/>
    <property type="match status" value="1"/>
</dbReference>
<evidence type="ECO:0000313" key="23">
    <source>
        <dbReference type="Proteomes" id="UP000694555"/>
    </source>
</evidence>
<evidence type="ECO:0000256" key="3">
    <source>
        <dbReference type="ARBA" id="ARBA00005785"/>
    </source>
</evidence>
<evidence type="ECO:0000259" key="20">
    <source>
        <dbReference type="SMART" id="SM00670"/>
    </source>
</evidence>
<evidence type="ECO:0000256" key="15">
    <source>
        <dbReference type="ARBA" id="ARBA00065106"/>
    </source>
</evidence>
<sequence>RDEHGPESFRSSIHQMQKSLIDILEDPVIKNVIVLQTVLQEVRNRSAPVYKRIRDVIQNPEKHFYSFTNEHHRETYIQQEQGESSNDRNDRAIRVAVKWYSEHLKKIEDEEKIQVIFLTNDRTNKEKALEEGITAYTCEEYIKSLIANPDLVDRLACVSDEGKEIESGKIIFPEHIPLSKLQQGIKSGVYLQGTYRASRDNYLEATVWVHGDAEENKEIIIQGLKHLNRAVHEDIVAVELLAKDEWVALSSVILQDDGQNEDDIENEEEKENILKTSVNKDMLRPTGKVVGIIKRNWRPFCGMLSKSQIKEARRHLFTPADRRIPRIRIETRQADTLEGQRIIVAIDGWPRNSRYPNGHFVKNLGSAGDKETETEVLLLEHDVPHQPFSQGVLSFLPKMPWSITEQDMKYREDLRHLCVCSVDPPGCTDIDDALHCREVENGNIEVGVHIADVSHFIRPGNALDEESAKRGTTVYLCEKRIDMVPELLSSNLCSLRSNVDRLAFSCIWEVNHKAEILKTRFTKSIINSKVTLTLSSPEVRFHMDSETHDPIDLQTKELKETNSMVEEFMLLANVSVAQKIYEEFPEFALLRKHPAPPPSNYDILVKAAKSKNLEIKTDSAKALAESLDKAESPEFPYLNTLLRILTTRCMMQAVYFCSGMDNDFHHYGLASPIYTHFTSPIRRYADIIVHRLLAVAIGADSTYPELTDKHKLADMCKNLNYRHKMAQYAQRASVAFHTQLFFKSKGIVNEDAYILFVRKNAVVVLIPKYGLEGTVFFEEKGKPTPRLDYNNEVPSLTVEDTTLHVFDKVKVNIMLDASNIQHQKIRMVLVEPKVRHKICDS</sequence>
<dbReference type="GO" id="GO:0071031">
    <property type="term" value="P:nuclear mRNA surveillance of mRNA 3'-end processing"/>
    <property type="evidence" value="ECO:0007669"/>
    <property type="project" value="TreeGrafter"/>
</dbReference>
<dbReference type="GO" id="GO:0006364">
    <property type="term" value="P:rRNA processing"/>
    <property type="evidence" value="ECO:0007669"/>
    <property type="project" value="UniProtKB-KW"/>
</dbReference>
<dbReference type="GO" id="GO:0003723">
    <property type="term" value="F:RNA binding"/>
    <property type="evidence" value="ECO:0007669"/>
    <property type="project" value="UniProtKB-KW"/>
</dbReference>
<dbReference type="Gene3D" id="2.40.50.690">
    <property type="match status" value="1"/>
</dbReference>
<evidence type="ECO:0000256" key="8">
    <source>
        <dbReference type="ARBA" id="ARBA00022835"/>
    </source>
</evidence>
<dbReference type="SMART" id="SM00955">
    <property type="entry name" value="RNB"/>
    <property type="match status" value="1"/>
</dbReference>
<dbReference type="Ensembl" id="ENSBJAT00000011541.1">
    <property type="protein sequence ID" value="ENSBJAP00000011225.1"/>
    <property type="gene ID" value="ENSBJAG00000007599.1"/>
</dbReference>
<evidence type="ECO:0000256" key="10">
    <source>
        <dbReference type="ARBA" id="ARBA00022842"/>
    </source>
</evidence>
<evidence type="ECO:0000256" key="4">
    <source>
        <dbReference type="ARBA" id="ARBA00022552"/>
    </source>
</evidence>
<evidence type="ECO:0000256" key="7">
    <source>
        <dbReference type="ARBA" id="ARBA00022801"/>
    </source>
</evidence>
<evidence type="ECO:0000256" key="13">
    <source>
        <dbReference type="ARBA" id="ARBA00023211"/>
    </source>
</evidence>
<evidence type="ECO:0000256" key="1">
    <source>
        <dbReference type="ARBA" id="ARBA00001936"/>
    </source>
</evidence>
<keyword evidence="23" id="KW-1185">Reference proteome</keyword>
<evidence type="ECO:0000256" key="14">
    <source>
        <dbReference type="ARBA" id="ARBA00023242"/>
    </source>
</evidence>
<name>A0A8C0HKC4_9AVES</name>
<dbReference type="CDD" id="cd09862">
    <property type="entry name" value="PIN_Rrp44-like"/>
    <property type="match status" value="1"/>
</dbReference>
<dbReference type="AlphaFoldDB" id="A0A8C0HKC4"/>
<dbReference type="InterPro" id="IPR001900">
    <property type="entry name" value="RNase_II/R"/>
</dbReference>
<evidence type="ECO:0000256" key="19">
    <source>
        <dbReference type="RuleBase" id="RU003901"/>
    </source>
</evidence>
<keyword evidence="8" id="KW-0271">Exosome</keyword>
<keyword evidence="6" id="KW-0540">Nuclease</keyword>
<keyword evidence="13" id="KW-0464">Manganese</keyword>
<dbReference type="PANTHER" id="PTHR23355:SF35">
    <property type="entry name" value="EXOSOME COMPLEX EXONUCLEASE RRP44"/>
    <property type="match status" value="1"/>
</dbReference>